<organism evidence="1">
    <name type="scientific">Arundo donax</name>
    <name type="common">Giant reed</name>
    <name type="synonym">Donax arundinaceus</name>
    <dbReference type="NCBI Taxonomy" id="35708"/>
    <lineage>
        <taxon>Eukaryota</taxon>
        <taxon>Viridiplantae</taxon>
        <taxon>Streptophyta</taxon>
        <taxon>Embryophyta</taxon>
        <taxon>Tracheophyta</taxon>
        <taxon>Spermatophyta</taxon>
        <taxon>Magnoliopsida</taxon>
        <taxon>Liliopsida</taxon>
        <taxon>Poales</taxon>
        <taxon>Poaceae</taxon>
        <taxon>PACMAD clade</taxon>
        <taxon>Arundinoideae</taxon>
        <taxon>Arundineae</taxon>
        <taxon>Arundo</taxon>
    </lineage>
</organism>
<evidence type="ECO:0000313" key="1">
    <source>
        <dbReference type="EMBL" id="JAD97779.1"/>
    </source>
</evidence>
<sequence length="167" mass="19253">MEAIVEYKIAVKNQSFLLAPCFKLIPTGCVKKYRKMAATSECNICGVDEDTWEHALLHCTMSRCIWAQLDEEVTKLIATVHFSDPKHWASFMCSNIPQVDGVRILVTCWPIWHARRKAIYDEIFQSPLATMAMVNRLLEELEIVEGFELKGRHQQQPKQKNWALDST</sequence>
<dbReference type="EMBL" id="GBRH01200116">
    <property type="protein sequence ID" value="JAD97779.1"/>
    <property type="molecule type" value="Transcribed_RNA"/>
</dbReference>
<proteinExistence type="predicted"/>
<dbReference type="AlphaFoldDB" id="A0A0A9EAK1"/>
<accession>A0A0A9EAK1</accession>
<protein>
    <submittedName>
        <fullName evidence="1">Uncharacterized protein</fullName>
    </submittedName>
</protein>
<reference evidence="1" key="1">
    <citation type="submission" date="2014-09" db="EMBL/GenBank/DDBJ databases">
        <authorList>
            <person name="Magalhaes I.L.F."/>
            <person name="Oliveira U."/>
            <person name="Santos F.R."/>
            <person name="Vidigal T.H.D.A."/>
            <person name="Brescovit A.D."/>
            <person name="Santos A.J."/>
        </authorList>
    </citation>
    <scope>NUCLEOTIDE SEQUENCE</scope>
    <source>
        <tissue evidence="1">Shoot tissue taken approximately 20 cm above the soil surface</tissue>
    </source>
</reference>
<name>A0A0A9EAK1_ARUDO</name>
<reference evidence="1" key="2">
    <citation type="journal article" date="2015" name="Data Brief">
        <title>Shoot transcriptome of the giant reed, Arundo donax.</title>
        <authorList>
            <person name="Barrero R.A."/>
            <person name="Guerrero F.D."/>
            <person name="Moolhuijzen P."/>
            <person name="Goolsby J.A."/>
            <person name="Tidwell J."/>
            <person name="Bellgard S.E."/>
            <person name="Bellgard M.I."/>
        </authorList>
    </citation>
    <scope>NUCLEOTIDE SEQUENCE</scope>
    <source>
        <tissue evidence="1">Shoot tissue taken approximately 20 cm above the soil surface</tissue>
    </source>
</reference>